<dbReference type="SUPFAM" id="SSF53474">
    <property type="entry name" value="alpha/beta-Hydrolases"/>
    <property type="match status" value="1"/>
</dbReference>
<dbReference type="PANTHER" id="PTHR22946">
    <property type="entry name" value="DIENELACTONE HYDROLASE DOMAIN-CONTAINING PROTEIN-RELATED"/>
    <property type="match status" value="1"/>
</dbReference>
<dbReference type="Pfam" id="PF02129">
    <property type="entry name" value="Peptidase_S15"/>
    <property type="match status" value="1"/>
</dbReference>
<dbReference type="SMART" id="SM00939">
    <property type="entry name" value="PepX_C"/>
    <property type="match status" value="1"/>
</dbReference>
<keyword evidence="3" id="KW-0732">Signal</keyword>
<dbReference type="Gene3D" id="2.60.120.260">
    <property type="entry name" value="Galactose-binding domain-like"/>
    <property type="match status" value="1"/>
</dbReference>
<feature type="domain" description="Xaa-Pro dipeptidyl-peptidase C-terminal" evidence="4">
    <location>
        <begin position="335"/>
        <end position="547"/>
    </location>
</feature>
<comment type="similarity">
    <text evidence="1">Belongs to the AB hydrolase superfamily.</text>
</comment>
<sequence>MTPARKALRPTMAAAVSVTVLAGTAFGLAPSVQAAAPAPAAATSSAASASGVSSSEVSSSGVSSSGVSIRFVDIPGDGGTKLAANVVAPADADASRRLPLVVLPTSWSLPQVEYLAQAKKLAEAGYVVLTYNSRGFWQSGGRIETAGPPDIADASKVIDWALANTPADPDHIGMAGLSYGAGISLLAAGADPRIKAVVAMSGWADLVGSIYSGRTQHAQAAGLLAGAGELTGRPSDELRQILDDFFSSNLAKEPELIAWGKKRSPAAQLDRINANGAAIMLGNSWGDSIFPPNSYADFFEKLTGPKRLELRPGDHATAELTGLLGLPNATWSHARQWLDRYLKGERNGIDTQAPVQLMSRTAHGDDYEGYPSWSAVPSERRRVPLATTEKITANHDSGANAGTVLLGGALDQFLKVPPLASIPLLPRSRAAVWQTGTSAREQRVRGTVKLHTTVTSDRSDGTAVAYLYDVGPLGVGKLITNAPVTFHDRTPGTPFGVDLELFSTAYDVPAGHRLALVVDTVDPLYIEHNPDGAHLTFSSPAADPSYLTVPVRD</sequence>
<dbReference type="Proteomes" id="UP001499947">
    <property type="component" value="Unassembled WGS sequence"/>
</dbReference>
<evidence type="ECO:0000259" key="4">
    <source>
        <dbReference type="SMART" id="SM00939"/>
    </source>
</evidence>
<organism evidence="5 6">
    <name type="scientific">Streptomyces yatensis</name>
    <dbReference type="NCBI Taxonomy" id="155177"/>
    <lineage>
        <taxon>Bacteria</taxon>
        <taxon>Bacillati</taxon>
        <taxon>Actinomycetota</taxon>
        <taxon>Actinomycetes</taxon>
        <taxon>Kitasatosporales</taxon>
        <taxon>Streptomycetaceae</taxon>
        <taxon>Streptomyces</taxon>
        <taxon>Streptomyces violaceusniger group</taxon>
    </lineage>
</organism>
<evidence type="ECO:0000313" key="6">
    <source>
        <dbReference type="Proteomes" id="UP001499947"/>
    </source>
</evidence>
<proteinExistence type="inferred from homology"/>
<evidence type="ECO:0000256" key="3">
    <source>
        <dbReference type="SAM" id="SignalP"/>
    </source>
</evidence>
<accession>A0ABN2HAX9</accession>
<dbReference type="SUPFAM" id="SSF49785">
    <property type="entry name" value="Galactose-binding domain-like"/>
    <property type="match status" value="1"/>
</dbReference>
<dbReference type="GO" id="GO:0016787">
    <property type="term" value="F:hydrolase activity"/>
    <property type="evidence" value="ECO:0007669"/>
    <property type="project" value="UniProtKB-KW"/>
</dbReference>
<comment type="caution">
    <text evidence="5">The sequence shown here is derived from an EMBL/GenBank/DDBJ whole genome shotgun (WGS) entry which is preliminary data.</text>
</comment>
<dbReference type="InterPro" id="IPR000383">
    <property type="entry name" value="Xaa-Pro-like_dom"/>
</dbReference>
<dbReference type="EMBL" id="BAAALR010000032">
    <property type="protein sequence ID" value="GAA1684816.1"/>
    <property type="molecule type" value="Genomic_DNA"/>
</dbReference>
<feature type="chain" id="PRO_5045708257" evidence="3">
    <location>
        <begin position="23"/>
        <end position="553"/>
    </location>
</feature>
<protein>
    <submittedName>
        <fullName evidence="5">CocE/NonD family hydrolase</fullName>
    </submittedName>
</protein>
<reference evidence="5 6" key="1">
    <citation type="journal article" date="2019" name="Int. J. Syst. Evol. Microbiol.">
        <title>The Global Catalogue of Microorganisms (GCM) 10K type strain sequencing project: providing services to taxonomists for standard genome sequencing and annotation.</title>
        <authorList>
            <consortium name="The Broad Institute Genomics Platform"/>
            <consortium name="The Broad Institute Genome Sequencing Center for Infectious Disease"/>
            <person name="Wu L."/>
            <person name="Ma J."/>
        </authorList>
    </citation>
    <scope>NUCLEOTIDE SEQUENCE [LARGE SCALE GENOMIC DNA]</scope>
    <source>
        <strain evidence="5 6">JCM 13244</strain>
    </source>
</reference>
<dbReference type="InterPro" id="IPR029058">
    <property type="entry name" value="AB_hydrolase_fold"/>
</dbReference>
<keyword evidence="6" id="KW-1185">Reference proteome</keyword>
<evidence type="ECO:0000256" key="1">
    <source>
        <dbReference type="ARBA" id="ARBA00008645"/>
    </source>
</evidence>
<dbReference type="Pfam" id="PF08530">
    <property type="entry name" value="PepX_C"/>
    <property type="match status" value="1"/>
</dbReference>
<dbReference type="InterPro" id="IPR008979">
    <property type="entry name" value="Galactose-bd-like_sf"/>
</dbReference>
<evidence type="ECO:0000313" key="5">
    <source>
        <dbReference type="EMBL" id="GAA1684816.1"/>
    </source>
</evidence>
<keyword evidence="2 5" id="KW-0378">Hydrolase</keyword>
<feature type="signal peptide" evidence="3">
    <location>
        <begin position="1"/>
        <end position="22"/>
    </location>
</feature>
<dbReference type="RefSeq" id="WP_425519777.1">
    <property type="nucleotide sequence ID" value="NZ_BAAALR010000032.1"/>
</dbReference>
<dbReference type="Gene3D" id="3.40.50.1820">
    <property type="entry name" value="alpha/beta hydrolase"/>
    <property type="match status" value="1"/>
</dbReference>
<evidence type="ECO:0000256" key="2">
    <source>
        <dbReference type="ARBA" id="ARBA00022801"/>
    </source>
</evidence>
<dbReference type="InterPro" id="IPR050261">
    <property type="entry name" value="FrsA_esterase"/>
</dbReference>
<dbReference type="InterPro" id="IPR013736">
    <property type="entry name" value="Xaa-Pro_dipept_C"/>
</dbReference>
<dbReference type="PANTHER" id="PTHR22946:SF9">
    <property type="entry name" value="POLYKETIDE TRANSFERASE AF380"/>
    <property type="match status" value="1"/>
</dbReference>
<name>A0ABN2HAX9_9ACTN</name>
<gene>
    <name evidence="5" type="ORF">GCM10009680_25470</name>
</gene>